<dbReference type="InterPro" id="IPR056884">
    <property type="entry name" value="NPHP3-like_N"/>
</dbReference>
<dbReference type="PANTHER" id="PTHR10039:SF15">
    <property type="entry name" value="NACHT DOMAIN-CONTAINING PROTEIN"/>
    <property type="match status" value="1"/>
</dbReference>
<dbReference type="PANTHER" id="PTHR10039">
    <property type="entry name" value="AMELOGENIN"/>
    <property type="match status" value="1"/>
</dbReference>
<evidence type="ECO:0000256" key="2">
    <source>
        <dbReference type="SAM" id="MobiDB-lite"/>
    </source>
</evidence>
<protein>
    <recommendedName>
        <fullName evidence="3">Nephrocystin 3-like N-terminal domain-containing protein</fullName>
    </recommendedName>
</protein>
<dbReference type="EMBL" id="JAQQWI010000006">
    <property type="protein sequence ID" value="KAK8033485.1"/>
    <property type="molecule type" value="Genomic_DNA"/>
</dbReference>
<dbReference type="Gene3D" id="3.40.50.300">
    <property type="entry name" value="P-loop containing nucleotide triphosphate hydrolases"/>
    <property type="match status" value="1"/>
</dbReference>
<proteinExistence type="predicted"/>
<dbReference type="Pfam" id="PF24883">
    <property type="entry name" value="NPHP3_N"/>
    <property type="match status" value="1"/>
</dbReference>
<feature type="region of interest" description="Disordered" evidence="2">
    <location>
        <begin position="106"/>
        <end position="129"/>
    </location>
</feature>
<accession>A0ABR1SID1</accession>
<organism evidence="4 5">
    <name type="scientific">Apiospora marii</name>
    <dbReference type="NCBI Taxonomy" id="335849"/>
    <lineage>
        <taxon>Eukaryota</taxon>
        <taxon>Fungi</taxon>
        <taxon>Dikarya</taxon>
        <taxon>Ascomycota</taxon>
        <taxon>Pezizomycotina</taxon>
        <taxon>Sordariomycetes</taxon>
        <taxon>Xylariomycetidae</taxon>
        <taxon>Amphisphaeriales</taxon>
        <taxon>Apiosporaceae</taxon>
        <taxon>Apiospora</taxon>
    </lineage>
</organism>
<evidence type="ECO:0000256" key="1">
    <source>
        <dbReference type="ARBA" id="ARBA00022737"/>
    </source>
</evidence>
<gene>
    <name evidence="4" type="ORF">PG991_002883</name>
</gene>
<name>A0ABR1SID1_9PEZI</name>
<keyword evidence="5" id="KW-1185">Reference proteome</keyword>
<evidence type="ECO:0000313" key="5">
    <source>
        <dbReference type="Proteomes" id="UP001396898"/>
    </source>
</evidence>
<feature type="domain" description="Nephrocystin 3-like N-terminal" evidence="3">
    <location>
        <begin position="22"/>
        <end position="188"/>
    </location>
</feature>
<keyword evidence="1" id="KW-0677">Repeat</keyword>
<reference evidence="4 5" key="1">
    <citation type="submission" date="2023-01" db="EMBL/GenBank/DDBJ databases">
        <title>Analysis of 21 Apiospora genomes using comparative genomics revels a genus with tremendous synthesis potential of carbohydrate active enzymes and secondary metabolites.</title>
        <authorList>
            <person name="Sorensen T."/>
        </authorList>
    </citation>
    <scope>NUCLEOTIDE SEQUENCE [LARGE SCALE GENOMIC DNA]</scope>
    <source>
        <strain evidence="4 5">CBS 20057</strain>
    </source>
</reference>
<sequence>MAINSTVDVDLAHLLPLFDVGQSAEYQYWKSDGGASWQLRCIGGPGSGKTTLSCLIIEDLRSSFKGPKTAIISVFLQRLSAHAVNGNSLLLSTQLLLELQHQLKSNTPPSDLDRERNEEEPDKSQKRHENEDEALFEWIRDQVKPLDRAFLVIDDLDLAFHDITQYRELESQLSQLQGLGFKLLTTSRVPYLTGELRGCDVETHTGPAQLRFWWHCETCGSGAYDICQECKNAGNGCNIATDTSLFLMGSDHAGLSLVHEPSKVQFYISHFFLPEGLSVLVRDAIQREHGDLGLDSPAQTSPGSPPCLPPLSHLGQELATPANKTAGVAEQLVEETASRSDDVVAVALLRLNHLWKAKTLKEARAVPDRLPRELLNVFDAGIAYVAAQTCDTQRFLGLQSIRIVGKFVEQIETPYEELKAGLREMWQGDESKLSDVLDSEDGLEQVLFAARGFLTSRKTWGGIWVKCYQVDFHLYVAENYSEVLSQL</sequence>
<evidence type="ECO:0000259" key="3">
    <source>
        <dbReference type="Pfam" id="PF24883"/>
    </source>
</evidence>
<dbReference type="Proteomes" id="UP001396898">
    <property type="component" value="Unassembled WGS sequence"/>
</dbReference>
<feature type="compositionally biased region" description="Basic and acidic residues" evidence="2">
    <location>
        <begin position="111"/>
        <end position="129"/>
    </location>
</feature>
<dbReference type="SUPFAM" id="SSF52540">
    <property type="entry name" value="P-loop containing nucleoside triphosphate hydrolases"/>
    <property type="match status" value="1"/>
</dbReference>
<evidence type="ECO:0000313" key="4">
    <source>
        <dbReference type="EMBL" id="KAK8033485.1"/>
    </source>
</evidence>
<dbReference type="InterPro" id="IPR027417">
    <property type="entry name" value="P-loop_NTPase"/>
</dbReference>
<comment type="caution">
    <text evidence="4">The sequence shown here is derived from an EMBL/GenBank/DDBJ whole genome shotgun (WGS) entry which is preliminary data.</text>
</comment>